<keyword evidence="4" id="KW-1185">Reference proteome</keyword>
<dbReference type="eggNOG" id="ENOG502SU4B">
    <property type="taxonomic scope" value="Eukaryota"/>
</dbReference>
<dbReference type="PANTHER" id="PTHR34223">
    <property type="entry name" value="OS11G0201299 PROTEIN"/>
    <property type="match status" value="1"/>
</dbReference>
<dbReference type="OMA" id="HWSNFAV"/>
<dbReference type="InterPro" id="IPR036047">
    <property type="entry name" value="F-box-like_dom_sf"/>
</dbReference>
<dbReference type="Pfam" id="PF00646">
    <property type="entry name" value="F-box"/>
    <property type="match status" value="2"/>
</dbReference>
<protein>
    <recommendedName>
        <fullName evidence="2">F-box domain-containing protein</fullName>
    </recommendedName>
</protein>
<dbReference type="CDD" id="cd22160">
    <property type="entry name" value="F-box_AtFBL13-like"/>
    <property type="match status" value="2"/>
</dbReference>
<dbReference type="AlphaFoldDB" id="A0A0E0H184"/>
<feature type="region of interest" description="Disordered" evidence="1">
    <location>
        <begin position="1"/>
        <end position="38"/>
    </location>
</feature>
<dbReference type="InterPro" id="IPR053781">
    <property type="entry name" value="F-box_AtFBL13-like"/>
</dbReference>
<dbReference type="EnsemblPlants" id="ONIVA04G11810.1">
    <property type="protein sequence ID" value="ONIVA04G11810.1"/>
    <property type="gene ID" value="ONIVA04G11810"/>
</dbReference>
<dbReference type="InterPro" id="IPR001810">
    <property type="entry name" value="F-box_dom"/>
</dbReference>
<evidence type="ECO:0000313" key="3">
    <source>
        <dbReference type="EnsemblPlants" id="ONIVA04G11810.1"/>
    </source>
</evidence>
<reference evidence="3" key="2">
    <citation type="submission" date="2018-04" db="EMBL/GenBank/DDBJ databases">
        <title>OnivRS2 (Oryza nivara Reference Sequence Version 2).</title>
        <authorList>
            <person name="Zhang J."/>
            <person name="Kudrna D."/>
            <person name="Lee S."/>
            <person name="Talag J."/>
            <person name="Rajasekar S."/>
            <person name="Welchert J."/>
            <person name="Hsing Y.-I."/>
            <person name="Wing R.A."/>
        </authorList>
    </citation>
    <scope>NUCLEOTIDE SEQUENCE [LARGE SCALE GENOMIC DNA]</scope>
    <source>
        <strain evidence="3">SL10</strain>
    </source>
</reference>
<dbReference type="Gramene" id="ONIVA04G11810.1">
    <property type="protein sequence ID" value="ONIVA04G11810.1"/>
    <property type="gene ID" value="ONIVA04G11810"/>
</dbReference>
<dbReference type="Gene3D" id="3.80.10.10">
    <property type="entry name" value="Ribonuclease Inhibitor"/>
    <property type="match status" value="1"/>
</dbReference>
<dbReference type="PROSITE" id="PS50181">
    <property type="entry name" value="FBOX"/>
    <property type="match status" value="2"/>
</dbReference>
<dbReference type="STRING" id="4536.A0A0E0H184"/>
<reference evidence="3" key="1">
    <citation type="submission" date="2015-04" db="UniProtKB">
        <authorList>
            <consortium name="EnsemblPlants"/>
        </authorList>
    </citation>
    <scope>IDENTIFICATION</scope>
    <source>
        <strain evidence="3">SL10</strain>
    </source>
</reference>
<dbReference type="InterPro" id="IPR053197">
    <property type="entry name" value="F-box_SCFL_complex_component"/>
</dbReference>
<dbReference type="PANTHER" id="PTHR34223:SF113">
    <property type="entry name" value="OS04G0207100 PROTEIN"/>
    <property type="match status" value="1"/>
</dbReference>
<feature type="domain" description="F-box" evidence="2">
    <location>
        <begin position="419"/>
        <end position="464"/>
    </location>
</feature>
<dbReference type="SUPFAM" id="SSF52047">
    <property type="entry name" value="RNI-like"/>
    <property type="match status" value="1"/>
</dbReference>
<feature type="domain" description="F-box" evidence="2">
    <location>
        <begin position="36"/>
        <end position="82"/>
    </location>
</feature>
<dbReference type="SUPFAM" id="SSF81383">
    <property type="entry name" value="F-box domain"/>
    <property type="match status" value="2"/>
</dbReference>
<sequence length="822" mass="90721">MADRTTTATMIPAASSSRKRARVPTTGAGDGGGGGEGRLGELPDELLLSILSCLTTRQAVQTSVLSRRWRHLWRSTPRFDVDLAEFARPPPSSAPWLLHGRGSTDPWERLRGFTARLLMSHAAPVLDAFRLRVATPFHRRADVESWVRRGIRRRPAALELAVGPPPGRFAAFAPPSLPALTTTSSSSPSRLTRLRLRGVVLESAFAGDLRSGCPALVDMELDRCKCFFHELSSATLRSLAMESCLWMRRPSGTNGDRTVSVVAPRFAYLRLLTFGHGDCKVFRFESGDSISEVSIRGGFNLINLFRLLRMMPNVTTLRLSGFGPTSKYLRECSENFPDLHNLTTLLLDRCVMNYKFQILRLFLQNTPTLEKVILKNCELPPATTTSRSYLPAMEPVAKRRRRRQRHRSGGRSTSTTGGEDRLGALPDDLLHAVMSFMAAREVVRTCVLSKRWRHLWRSAPFLNLDGAEFMPLLGGGSPGEWERMDAFVTTLLRLRSRDETAVDSFRHFVDHLGAARQMGPRRRRAPATVLEINVVTPSYPPGHYDGYTMPDLIITSRAWRRLTRLHLSHAWLDGGFGEQLGDGCPLLEDLALRRCAMAPGFRRIRCGSLRTLVLHYTGCGGGDAGGGDEEEEEETLVISAPRLASVRVKITSYACRHGVSFDGSTADSLVEASIRVGRRRRRRRRRALPTGVEAVLLAGMVNVTTLELEGIQAKNCRTSAMEPVAKRPSRAGGGGSAAGDRLSALPDGLLHAVMSFLPAPGKPCRPACSPRGGYTSGAPCLASTSKPREFLGSIEYWGPNEKWGKVLDFTTNLLMFHHMLPL</sequence>
<dbReference type="Proteomes" id="UP000006591">
    <property type="component" value="Chromosome 4"/>
</dbReference>
<evidence type="ECO:0000313" key="4">
    <source>
        <dbReference type="Proteomes" id="UP000006591"/>
    </source>
</evidence>
<feature type="compositionally biased region" description="Basic residues" evidence="1">
    <location>
        <begin position="398"/>
        <end position="409"/>
    </location>
</feature>
<dbReference type="HOGENOM" id="CLU_010196_0_0_1"/>
<evidence type="ECO:0000256" key="1">
    <source>
        <dbReference type="SAM" id="MobiDB-lite"/>
    </source>
</evidence>
<evidence type="ECO:0000259" key="2">
    <source>
        <dbReference type="PROSITE" id="PS50181"/>
    </source>
</evidence>
<organism evidence="3">
    <name type="scientific">Oryza nivara</name>
    <name type="common">Indian wild rice</name>
    <name type="synonym">Oryza sativa f. spontanea</name>
    <dbReference type="NCBI Taxonomy" id="4536"/>
    <lineage>
        <taxon>Eukaryota</taxon>
        <taxon>Viridiplantae</taxon>
        <taxon>Streptophyta</taxon>
        <taxon>Embryophyta</taxon>
        <taxon>Tracheophyta</taxon>
        <taxon>Spermatophyta</taxon>
        <taxon>Magnoliopsida</taxon>
        <taxon>Liliopsida</taxon>
        <taxon>Poales</taxon>
        <taxon>Poaceae</taxon>
        <taxon>BOP clade</taxon>
        <taxon>Oryzoideae</taxon>
        <taxon>Oryzeae</taxon>
        <taxon>Oryzinae</taxon>
        <taxon>Oryza</taxon>
    </lineage>
</organism>
<proteinExistence type="predicted"/>
<accession>A0A0E0H184</accession>
<name>A0A0E0H184_ORYNI</name>
<dbReference type="Gene3D" id="1.20.1280.50">
    <property type="match status" value="2"/>
</dbReference>
<dbReference type="SMART" id="SM00256">
    <property type="entry name" value="FBOX"/>
    <property type="match status" value="2"/>
</dbReference>
<feature type="compositionally biased region" description="Gly residues" evidence="1">
    <location>
        <begin position="28"/>
        <end position="37"/>
    </location>
</feature>
<dbReference type="InterPro" id="IPR032675">
    <property type="entry name" value="LRR_dom_sf"/>
</dbReference>
<feature type="region of interest" description="Disordered" evidence="1">
    <location>
        <begin position="385"/>
        <end position="422"/>
    </location>
</feature>